<accession>A0A0A2F5X4</accession>
<comment type="caution">
    <text evidence="2">The sequence shown here is derived from an EMBL/GenBank/DDBJ whole genome shotgun (WGS) entry which is preliminary data.</text>
</comment>
<evidence type="ECO:0000313" key="2">
    <source>
        <dbReference type="EMBL" id="KGN85462.1"/>
    </source>
</evidence>
<reference evidence="2 3" key="1">
    <citation type="submission" date="2014-08" db="EMBL/GenBank/DDBJ databases">
        <title>Porphyromonas gulae strain:COT-052_OH3439 Genome sequencing.</title>
        <authorList>
            <person name="Wallis C."/>
            <person name="Deusch O."/>
            <person name="O'Flynn C."/>
            <person name="Davis I."/>
            <person name="Jospin G."/>
            <person name="Darling A.E."/>
            <person name="Coil D.A."/>
            <person name="Alexiev A."/>
            <person name="Horsfall A."/>
            <person name="Kirkwood N."/>
            <person name="Harris S."/>
            <person name="Eisen J.A."/>
        </authorList>
    </citation>
    <scope>NUCLEOTIDE SEQUENCE [LARGE SCALE GENOMIC DNA]</scope>
    <source>
        <strain evidence="3">COT-052 OH3439</strain>
    </source>
</reference>
<keyword evidence="1" id="KW-0472">Membrane</keyword>
<keyword evidence="1" id="KW-1133">Transmembrane helix</keyword>
<evidence type="ECO:0008006" key="4">
    <source>
        <dbReference type="Google" id="ProtNLM"/>
    </source>
</evidence>
<evidence type="ECO:0000256" key="1">
    <source>
        <dbReference type="SAM" id="Phobius"/>
    </source>
</evidence>
<name>A0A0A2F5X4_9PORP</name>
<gene>
    <name evidence="2" type="ORF">HR15_09680</name>
</gene>
<evidence type="ECO:0000313" key="3">
    <source>
        <dbReference type="Proteomes" id="UP000030146"/>
    </source>
</evidence>
<dbReference type="RefSeq" id="WP_039426110.1">
    <property type="nucleotide sequence ID" value="NZ_JRAK01000128.1"/>
</dbReference>
<sequence>MKALNHKNVVRSYARFAKYMVFLVGGTLFCIYFFLKTSEREIAEIRMRTGDSERIYNEQIAISDAFTDIFNTYRTLDISQGANPDYFMNSIASKKLTLGNLIERLSEKDALLHRHLFDKMDVLLRTRDSISTMKRVEDITKNDLIRCNDENRNVTRRLSVGRLSYNRK</sequence>
<dbReference type="PATRIC" id="fig|111105.18.peg.2069"/>
<proteinExistence type="predicted"/>
<protein>
    <recommendedName>
        <fullName evidence="4">Type VI secretion system transmembrane protein TssQ</fullName>
    </recommendedName>
</protein>
<dbReference type="AlphaFoldDB" id="A0A0A2F5X4"/>
<organism evidence="2 3">
    <name type="scientific">Porphyromonas gulae</name>
    <dbReference type="NCBI Taxonomy" id="111105"/>
    <lineage>
        <taxon>Bacteria</taxon>
        <taxon>Pseudomonadati</taxon>
        <taxon>Bacteroidota</taxon>
        <taxon>Bacteroidia</taxon>
        <taxon>Bacteroidales</taxon>
        <taxon>Porphyromonadaceae</taxon>
        <taxon>Porphyromonas</taxon>
    </lineage>
</organism>
<keyword evidence="1" id="KW-0812">Transmembrane</keyword>
<keyword evidence="3" id="KW-1185">Reference proteome</keyword>
<dbReference type="EMBL" id="JRAK01000128">
    <property type="protein sequence ID" value="KGN85462.1"/>
    <property type="molecule type" value="Genomic_DNA"/>
</dbReference>
<dbReference type="Proteomes" id="UP000030146">
    <property type="component" value="Unassembled WGS sequence"/>
</dbReference>
<feature type="transmembrane region" description="Helical" evidence="1">
    <location>
        <begin position="16"/>
        <end position="35"/>
    </location>
</feature>